<dbReference type="Proteomes" id="UP000603234">
    <property type="component" value="Unassembled WGS sequence"/>
</dbReference>
<dbReference type="PANTHER" id="PTHR37299:SF1">
    <property type="entry name" value="STAGE 0 SPORULATION PROTEIN A HOMOLOG"/>
    <property type="match status" value="1"/>
</dbReference>
<feature type="domain" description="HTH LytTR-type" evidence="5">
    <location>
        <begin position="148"/>
        <end position="247"/>
    </location>
</feature>
<dbReference type="InterPro" id="IPR001789">
    <property type="entry name" value="Sig_transdc_resp-reg_receiver"/>
</dbReference>
<dbReference type="SMART" id="SM00850">
    <property type="entry name" value="LytTR"/>
    <property type="match status" value="1"/>
</dbReference>
<evidence type="ECO:0000313" key="7">
    <source>
        <dbReference type="Proteomes" id="UP000603234"/>
    </source>
</evidence>
<dbReference type="SMART" id="SM00448">
    <property type="entry name" value="REC"/>
    <property type="match status" value="1"/>
</dbReference>
<dbReference type="InterPro" id="IPR046947">
    <property type="entry name" value="LytR-like"/>
</dbReference>
<proteinExistence type="predicted"/>
<protein>
    <recommendedName>
        <fullName evidence="1">Stage 0 sporulation protein A homolog</fullName>
    </recommendedName>
</protein>
<evidence type="ECO:0000256" key="1">
    <source>
        <dbReference type="ARBA" id="ARBA00018672"/>
    </source>
</evidence>
<evidence type="ECO:0000256" key="3">
    <source>
        <dbReference type="PROSITE-ProRule" id="PRU00169"/>
    </source>
</evidence>
<keyword evidence="3" id="KW-0597">Phosphoprotein</keyword>
<comment type="caution">
    <text evidence="6">The sequence shown here is derived from an EMBL/GenBank/DDBJ whole genome shotgun (WGS) entry which is preliminary data.</text>
</comment>
<evidence type="ECO:0000313" key="6">
    <source>
        <dbReference type="EMBL" id="MBC3805051.1"/>
    </source>
</evidence>
<dbReference type="PANTHER" id="PTHR37299">
    <property type="entry name" value="TRANSCRIPTIONAL REGULATOR-RELATED"/>
    <property type="match status" value="1"/>
</dbReference>
<dbReference type="PROSITE" id="PS50110">
    <property type="entry name" value="RESPONSE_REGULATORY"/>
    <property type="match status" value="1"/>
</dbReference>
<dbReference type="InterPro" id="IPR011006">
    <property type="entry name" value="CheY-like_superfamily"/>
</dbReference>
<name>A0ABR6WXT0_9FIRM</name>
<dbReference type="InterPro" id="IPR007492">
    <property type="entry name" value="LytTR_DNA-bd_dom"/>
</dbReference>
<dbReference type="SUPFAM" id="SSF52172">
    <property type="entry name" value="CheY-like"/>
    <property type="match status" value="1"/>
</dbReference>
<organism evidence="6 7">
    <name type="scientific">Acetobacterium fimetarium</name>
    <dbReference type="NCBI Taxonomy" id="52691"/>
    <lineage>
        <taxon>Bacteria</taxon>
        <taxon>Bacillati</taxon>
        <taxon>Bacillota</taxon>
        <taxon>Clostridia</taxon>
        <taxon>Eubacteriales</taxon>
        <taxon>Eubacteriaceae</taxon>
        <taxon>Acetobacterium</taxon>
    </lineage>
</organism>
<accession>A0ABR6WXT0</accession>
<evidence type="ECO:0000259" key="5">
    <source>
        <dbReference type="PROSITE" id="PS50930"/>
    </source>
</evidence>
<dbReference type="PROSITE" id="PS50930">
    <property type="entry name" value="HTH_LYTTR"/>
    <property type="match status" value="1"/>
</dbReference>
<dbReference type="EMBL" id="WJBC01000018">
    <property type="protein sequence ID" value="MBC3805051.1"/>
    <property type="molecule type" value="Genomic_DNA"/>
</dbReference>
<comment type="function">
    <text evidence="2">May play the central regulatory role in sporulation. It may be an element of the effector pathway responsible for the activation of sporulation genes in response to nutritional stress. Spo0A may act in concert with spo0H (a sigma factor) to control the expression of some genes that are critical to the sporulation process.</text>
</comment>
<sequence>MVKFNQRLSGSKLSFGGPILKITVCEDEKEQQERINLLIKKYADINCWDLEINFFETDDDFWRQRDEKADIVFLDIYLKNGNGIEIARKLRQLEEDCAIVFITSSRSHAIEGFELNAQHYITKPVSEEQLFEALKRCEQMVNEDGRSICIPTGKLVINVRLKDIIYAEVFDKLCILHTVNEDVKIHMPLSQLEQELGGSPFLRCHRCSIINMNQVADYTNDCFVMKNDHEVAIRRNGSVEIRQLYLDFIFNKIRGKHRDIH</sequence>
<dbReference type="Gene3D" id="3.40.50.2300">
    <property type="match status" value="1"/>
</dbReference>
<evidence type="ECO:0000259" key="4">
    <source>
        <dbReference type="PROSITE" id="PS50110"/>
    </source>
</evidence>
<reference evidence="6 7" key="1">
    <citation type="journal article" date="2020" name="mSystems">
        <title>Defining Genomic and Predicted Metabolic Features of the Acetobacterium Genus.</title>
        <authorList>
            <person name="Ross D.E."/>
            <person name="Marshall C.W."/>
            <person name="Gulliver D."/>
            <person name="May H.D."/>
            <person name="Norman R.S."/>
        </authorList>
    </citation>
    <scope>NUCLEOTIDE SEQUENCE [LARGE SCALE GENOMIC DNA]</scope>
    <source>
        <strain evidence="6 7">DSM 8238</strain>
    </source>
</reference>
<feature type="modified residue" description="4-aspartylphosphate" evidence="3">
    <location>
        <position position="75"/>
    </location>
</feature>
<dbReference type="Pfam" id="PF04397">
    <property type="entry name" value="LytTR"/>
    <property type="match status" value="1"/>
</dbReference>
<keyword evidence="7" id="KW-1185">Reference proteome</keyword>
<feature type="domain" description="Response regulatory" evidence="4">
    <location>
        <begin position="21"/>
        <end position="138"/>
    </location>
</feature>
<dbReference type="Pfam" id="PF00072">
    <property type="entry name" value="Response_reg"/>
    <property type="match status" value="1"/>
</dbReference>
<gene>
    <name evidence="6" type="ORF">GH808_11475</name>
</gene>
<evidence type="ECO:0000256" key="2">
    <source>
        <dbReference type="ARBA" id="ARBA00024867"/>
    </source>
</evidence>
<dbReference type="Gene3D" id="2.40.50.1020">
    <property type="entry name" value="LytTr DNA-binding domain"/>
    <property type="match status" value="1"/>
</dbReference>